<organism evidence="3 4">
    <name type="scientific">Prorocentrum cordatum</name>
    <dbReference type="NCBI Taxonomy" id="2364126"/>
    <lineage>
        <taxon>Eukaryota</taxon>
        <taxon>Sar</taxon>
        <taxon>Alveolata</taxon>
        <taxon>Dinophyceae</taxon>
        <taxon>Prorocentrales</taxon>
        <taxon>Prorocentraceae</taxon>
        <taxon>Prorocentrum</taxon>
    </lineage>
</organism>
<comment type="caution">
    <text evidence="3">The sequence shown here is derived from an EMBL/GenBank/DDBJ whole genome shotgun (WGS) entry which is preliminary data.</text>
</comment>
<keyword evidence="2" id="KW-0732">Signal</keyword>
<protein>
    <submittedName>
        <fullName evidence="3">Uncharacterized protein</fullName>
    </submittedName>
</protein>
<dbReference type="Proteomes" id="UP001189429">
    <property type="component" value="Unassembled WGS sequence"/>
</dbReference>
<name>A0ABN9PQ61_9DINO</name>
<sequence length="106" mass="11004">MRPARAAAAWAVVQLLLCADTVGASRVRGRQMDNHMCKVMCQRFGMKALGPAFVHLHPTECCKKCDDVYPGAPALLQLAPPPAAPVAAPPAKPAGGAPAAPAPVKR</sequence>
<proteinExistence type="predicted"/>
<feature type="compositionally biased region" description="Pro residues" evidence="1">
    <location>
        <begin position="82"/>
        <end position="92"/>
    </location>
</feature>
<evidence type="ECO:0000256" key="2">
    <source>
        <dbReference type="SAM" id="SignalP"/>
    </source>
</evidence>
<evidence type="ECO:0000313" key="3">
    <source>
        <dbReference type="EMBL" id="CAK0793858.1"/>
    </source>
</evidence>
<keyword evidence="4" id="KW-1185">Reference proteome</keyword>
<feature type="region of interest" description="Disordered" evidence="1">
    <location>
        <begin position="82"/>
        <end position="106"/>
    </location>
</feature>
<evidence type="ECO:0000313" key="4">
    <source>
        <dbReference type="Proteomes" id="UP001189429"/>
    </source>
</evidence>
<feature type="compositionally biased region" description="Low complexity" evidence="1">
    <location>
        <begin position="93"/>
        <end position="106"/>
    </location>
</feature>
<reference evidence="3" key="1">
    <citation type="submission" date="2023-10" db="EMBL/GenBank/DDBJ databases">
        <authorList>
            <person name="Chen Y."/>
            <person name="Shah S."/>
            <person name="Dougan E. K."/>
            <person name="Thang M."/>
            <person name="Chan C."/>
        </authorList>
    </citation>
    <scope>NUCLEOTIDE SEQUENCE [LARGE SCALE GENOMIC DNA]</scope>
</reference>
<accession>A0ABN9PQ61</accession>
<feature type="signal peptide" evidence="2">
    <location>
        <begin position="1"/>
        <end position="24"/>
    </location>
</feature>
<feature type="chain" id="PRO_5046255382" evidence="2">
    <location>
        <begin position="25"/>
        <end position="106"/>
    </location>
</feature>
<dbReference type="EMBL" id="CAUYUJ010001039">
    <property type="protein sequence ID" value="CAK0793858.1"/>
    <property type="molecule type" value="Genomic_DNA"/>
</dbReference>
<gene>
    <name evidence="3" type="ORF">PCOR1329_LOCUS4011</name>
</gene>
<evidence type="ECO:0000256" key="1">
    <source>
        <dbReference type="SAM" id="MobiDB-lite"/>
    </source>
</evidence>